<dbReference type="InterPro" id="IPR016189">
    <property type="entry name" value="Transl_init_fac_IF2/IF5_N"/>
</dbReference>
<reference evidence="6 7" key="1">
    <citation type="journal article" date="2014" name="PLoS Genet.">
        <title>Phylogenetically driven sequencing of extremely halophilic archaea reveals strategies for static and dynamic osmo-response.</title>
        <authorList>
            <person name="Becker E.A."/>
            <person name="Seitzer P.M."/>
            <person name="Tritt A."/>
            <person name="Larsen D."/>
            <person name="Krusor M."/>
            <person name="Yao A.I."/>
            <person name="Wu D."/>
            <person name="Madern D."/>
            <person name="Eisen J.A."/>
            <person name="Darling A.E."/>
            <person name="Facciotti M.T."/>
        </authorList>
    </citation>
    <scope>NUCLEOTIDE SEQUENCE [LARGE SCALE GENOMIC DNA]</scope>
    <source>
        <strain evidence="6 7">100A6</strain>
    </source>
</reference>
<evidence type="ECO:0000256" key="2">
    <source>
        <dbReference type="ARBA" id="ARBA00022540"/>
    </source>
</evidence>
<dbReference type="RefSeq" id="WP_007690061.1">
    <property type="nucleotide sequence ID" value="NZ_AJRK01000101.1"/>
</dbReference>
<comment type="similarity">
    <text evidence="1">Belongs to the eIF-2-beta/eIF-5 family.</text>
</comment>
<feature type="domain" description="TRAM" evidence="5">
    <location>
        <begin position="145"/>
        <end position="202"/>
    </location>
</feature>
<keyword evidence="2 6" id="KW-0396">Initiation factor</keyword>
<gene>
    <name evidence="6" type="ORF">C447_01235</name>
</gene>
<dbReference type="Pfam" id="PF01938">
    <property type="entry name" value="TRAM"/>
    <property type="match status" value="1"/>
</dbReference>
<keyword evidence="3" id="KW-0648">Protein biosynthesis</keyword>
<dbReference type="AlphaFoldDB" id="M0MAM1"/>
<dbReference type="Gene3D" id="3.30.30.170">
    <property type="match status" value="1"/>
</dbReference>
<keyword evidence="7" id="KW-1185">Reference proteome</keyword>
<proteinExistence type="inferred from homology"/>
<dbReference type="PANTHER" id="PTHR23001">
    <property type="entry name" value="EUKARYOTIC TRANSLATION INITIATION FACTOR"/>
    <property type="match status" value="1"/>
</dbReference>
<dbReference type="eggNOG" id="arCOG01640">
    <property type="taxonomic scope" value="Archaea"/>
</dbReference>
<dbReference type="Gene3D" id="2.40.50.140">
    <property type="entry name" value="Nucleic acid-binding proteins"/>
    <property type="match status" value="1"/>
</dbReference>
<evidence type="ECO:0000256" key="3">
    <source>
        <dbReference type="ARBA" id="ARBA00022917"/>
    </source>
</evidence>
<dbReference type="PANTHER" id="PTHR23001:SF3">
    <property type="entry name" value="EUKARYOTIC TRANSLATION INITIATION FACTOR 2 SUBUNIT 2"/>
    <property type="match status" value="1"/>
</dbReference>
<evidence type="ECO:0000259" key="5">
    <source>
        <dbReference type="PROSITE" id="PS50926"/>
    </source>
</evidence>
<evidence type="ECO:0000256" key="1">
    <source>
        <dbReference type="ARBA" id="ARBA00010397"/>
    </source>
</evidence>
<organism evidence="6 7">
    <name type="scientific">Halococcus hamelinensis 100A6</name>
    <dbReference type="NCBI Taxonomy" id="1132509"/>
    <lineage>
        <taxon>Archaea</taxon>
        <taxon>Methanobacteriati</taxon>
        <taxon>Methanobacteriota</taxon>
        <taxon>Stenosarchaea group</taxon>
        <taxon>Halobacteria</taxon>
        <taxon>Halobacteriales</taxon>
        <taxon>Halococcaceae</taxon>
        <taxon>Halococcus</taxon>
    </lineage>
</organism>
<dbReference type="OrthoDB" id="38099at2157"/>
<dbReference type="SUPFAM" id="SSF100966">
    <property type="entry name" value="Translation initiation factor 2 beta, aIF2beta, N-terminal domain"/>
    <property type="match status" value="1"/>
</dbReference>
<sequence length="202" mass="22207">MDYEASLDRAMDSVPDLDTGDSRLDVPTAEAQKDGAFTRLTNLGRIADALSRDAEHIHSVIQRELGTNGQFDAGRSRFNGTFSSDDFDEAIRSYTEEFVICSECGLPDTHLETEGRTQMLRCEACGAFRPVEKNTGSQQTHQRPDVEEGRTYEVEITGTGRKGDGVAERGEYTIFVPGAQEGDVVEIYIENISGTLAFARLA</sequence>
<dbReference type="InterPro" id="IPR016190">
    <property type="entry name" value="Transl_init_fac_IF2/IF5_Zn-bd"/>
</dbReference>
<dbReference type="NCBIfam" id="NF008993">
    <property type="entry name" value="PRK12336.1"/>
    <property type="match status" value="1"/>
</dbReference>
<dbReference type="SUPFAM" id="SSF75689">
    <property type="entry name" value="Zinc-binding domain of translation initiation factor 2 beta"/>
    <property type="match status" value="1"/>
</dbReference>
<dbReference type="EMBL" id="AOMB01000005">
    <property type="protein sequence ID" value="EMA41435.1"/>
    <property type="molecule type" value="Genomic_DNA"/>
</dbReference>
<accession>M0MAM1</accession>
<dbReference type="GO" id="GO:0003743">
    <property type="term" value="F:translation initiation factor activity"/>
    <property type="evidence" value="ECO:0007669"/>
    <property type="project" value="UniProtKB-KW"/>
</dbReference>
<dbReference type="Pfam" id="PF01873">
    <property type="entry name" value="eIF-5_eIF-2B"/>
    <property type="match status" value="1"/>
</dbReference>
<dbReference type="InterPro" id="IPR012340">
    <property type="entry name" value="NA-bd_OB-fold"/>
</dbReference>
<feature type="compositionally biased region" description="Basic and acidic residues" evidence="4">
    <location>
        <begin position="1"/>
        <end position="11"/>
    </location>
</feature>
<dbReference type="PROSITE" id="PS50926">
    <property type="entry name" value="TRAM"/>
    <property type="match status" value="1"/>
</dbReference>
<dbReference type="PATRIC" id="fig|1132509.6.peg.297"/>
<protein>
    <submittedName>
        <fullName evidence="6">Translation initiation factor IF-2 subunit beta</fullName>
    </submittedName>
</protein>
<evidence type="ECO:0000256" key="4">
    <source>
        <dbReference type="SAM" id="MobiDB-lite"/>
    </source>
</evidence>
<dbReference type="InterPro" id="IPR002792">
    <property type="entry name" value="TRAM_dom"/>
</dbReference>
<name>M0MAM1_9EURY</name>
<dbReference type="InterPro" id="IPR002735">
    <property type="entry name" value="Transl_init_fac_IF2/IF5_dom"/>
</dbReference>
<dbReference type="InterPro" id="IPR045196">
    <property type="entry name" value="IF2/IF5"/>
</dbReference>
<dbReference type="Proteomes" id="UP000011566">
    <property type="component" value="Unassembled WGS sequence"/>
</dbReference>
<comment type="caution">
    <text evidence="6">The sequence shown here is derived from an EMBL/GenBank/DDBJ whole genome shotgun (WGS) entry which is preliminary data.</text>
</comment>
<evidence type="ECO:0000313" key="6">
    <source>
        <dbReference type="EMBL" id="EMA41435.1"/>
    </source>
</evidence>
<feature type="region of interest" description="Disordered" evidence="4">
    <location>
        <begin position="1"/>
        <end position="24"/>
    </location>
</feature>
<dbReference type="SMART" id="SM00653">
    <property type="entry name" value="eIF2B_5"/>
    <property type="match status" value="1"/>
</dbReference>
<dbReference type="SUPFAM" id="SSF50249">
    <property type="entry name" value="Nucleic acid-binding proteins"/>
    <property type="match status" value="1"/>
</dbReference>
<evidence type="ECO:0000313" key="7">
    <source>
        <dbReference type="Proteomes" id="UP000011566"/>
    </source>
</evidence>